<dbReference type="EMBL" id="ABEU02000007">
    <property type="protein sequence ID" value="PNR50919.1"/>
    <property type="molecule type" value="Genomic_DNA"/>
</dbReference>
<name>A0A2K1KAX3_PHYPA</name>
<accession>A0A2K1KAX3</accession>
<feature type="compositionally biased region" description="Low complexity" evidence="1">
    <location>
        <begin position="329"/>
        <end position="343"/>
    </location>
</feature>
<organism evidence="3">
    <name type="scientific">Physcomitrium patens</name>
    <name type="common">Spreading-leaved earth moss</name>
    <name type="synonym">Physcomitrella patens</name>
    <dbReference type="NCBI Taxonomy" id="3218"/>
    <lineage>
        <taxon>Eukaryota</taxon>
        <taxon>Viridiplantae</taxon>
        <taxon>Streptophyta</taxon>
        <taxon>Embryophyta</taxon>
        <taxon>Bryophyta</taxon>
        <taxon>Bryophytina</taxon>
        <taxon>Bryopsida</taxon>
        <taxon>Funariidae</taxon>
        <taxon>Funariales</taxon>
        <taxon>Funariaceae</taxon>
        <taxon>Physcomitrium</taxon>
    </lineage>
</organism>
<feature type="compositionally biased region" description="Polar residues" evidence="1">
    <location>
        <begin position="1"/>
        <end position="10"/>
    </location>
</feature>
<dbReference type="Gene3D" id="3.40.525.10">
    <property type="entry name" value="CRAL-TRIO lipid binding domain"/>
    <property type="match status" value="1"/>
</dbReference>
<dbReference type="Proteomes" id="UP000006727">
    <property type="component" value="Chromosome 7"/>
</dbReference>
<evidence type="ECO:0000313" key="5">
    <source>
        <dbReference type="Proteomes" id="UP000006727"/>
    </source>
</evidence>
<dbReference type="PANTHER" id="PTHR46277:SF3">
    <property type="entry name" value="BINDING PROTEIN, PUTATIVE-RELATED"/>
    <property type="match status" value="1"/>
</dbReference>
<gene>
    <name evidence="4" type="primary">LOC112284906</name>
    <name evidence="3" type="ORF">PHYPA_010105</name>
</gene>
<dbReference type="OrthoDB" id="1434354at2759"/>
<keyword evidence="5" id="KW-1185">Reference proteome</keyword>
<feature type="compositionally biased region" description="Basic and acidic residues" evidence="1">
    <location>
        <begin position="18"/>
        <end position="29"/>
    </location>
</feature>
<dbReference type="EnsemblPlants" id="Pp3c7_7820V3.1">
    <property type="protein sequence ID" value="Pp3c7_7820V3.1"/>
    <property type="gene ID" value="Pp3c7_7820"/>
</dbReference>
<feature type="region of interest" description="Disordered" evidence="1">
    <location>
        <begin position="102"/>
        <end position="125"/>
    </location>
</feature>
<dbReference type="CDD" id="cd00170">
    <property type="entry name" value="SEC14"/>
    <property type="match status" value="1"/>
</dbReference>
<dbReference type="AlphaFoldDB" id="A0A2K1KAX3"/>
<dbReference type="InterPro" id="IPR036865">
    <property type="entry name" value="CRAL-TRIO_dom_sf"/>
</dbReference>
<feature type="domain" description="CRAL-TRIO" evidence="2">
    <location>
        <begin position="536"/>
        <end position="698"/>
    </location>
</feature>
<evidence type="ECO:0000256" key="1">
    <source>
        <dbReference type="SAM" id="MobiDB-lite"/>
    </source>
</evidence>
<feature type="compositionally biased region" description="Basic and acidic residues" evidence="1">
    <location>
        <begin position="107"/>
        <end position="124"/>
    </location>
</feature>
<feature type="compositionally biased region" description="Polar residues" evidence="1">
    <location>
        <begin position="344"/>
        <end position="355"/>
    </location>
</feature>
<dbReference type="RefSeq" id="XP_024381032.1">
    <property type="nucleotide sequence ID" value="XM_024525264.2"/>
</dbReference>
<dbReference type="Pfam" id="PF03765">
    <property type="entry name" value="CRAL_TRIO_N"/>
    <property type="match status" value="1"/>
</dbReference>
<dbReference type="KEGG" id="ppp:112284906"/>
<feature type="compositionally biased region" description="Polar residues" evidence="1">
    <location>
        <begin position="233"/>
        <end position="252"/>
    </location>
</feature>
<feature type="region of interest" description="Disordered" evidence="1">
    <location>
        <begin position="1"/>
        <end position="72"/>
    </location>
</feature>
<reference evidence="3 5" key="2">
    <citation type="journal article" date="2018" name="Plant J.">
        <title>The Physcomitrella patens chromosome-scale assembly reveals moss genome structure and evolution.</title>
        <authorList>
            <person name="Lang D."/>
            <person name="Ullrich K.K."/>
            <person name="Murat F."/>
            <person name="Fuchs J."/>
            <person name="Jenkins J."/>
            <person name="Haas F.B."/>
            <person name="Piednoel M."/>
            <person name="Gundlach H."/>
            <person name="Van Bel M."/>
            <person name="Meyberg R."/>
            <person name="Vives C."/>
            <person name="Morata J."/>
            <person name="Symeonidi A."/>
            <person name="Hiss M."/>
            <person name="Muchero W."/>
            <person name="Kamisugi Y."/>
            <person name="Saleh O."/>
            <person name="Blanc G."/>
            <person name="Decker E.L."/>
            <person name="van Gessel N."/>
            <person name="Grimwood J."/>
            <person name="Hayes R.D."/>
            <person name="Graham S.W."/>
            <person name="Gunter L.E."/>
            <person name="McDaniel S.F."/>
            <person name="Hoernstein S.N.W."/>
            <person name="Larsson A."/>
            <person name="Li F.W."/>
            <person name="Perroud P.F."/>
            <person name="Phillips J."/>
            <person name="Ranjan P."/>
            <person name="Rokshar D.S."/>
            <person name="Rothfels C.J."/>
            <person name="Schneider L."/>
            <person name="Shu S."/>
            <person name="Stevenson D.W."/>
            <person name="Thummler F."/>
            <person name="Tillich M."/>
            <person name="Villarreal Aguilar J.C."/>
            <person name="Widiez T."/>
            <person name="Wong G.K."/>
            <person name="Wymore A."/>
            <person name="Zhang Y."/>
            <person name="Zimmer A.D."/>
            <person name="Quatrano R.S."/>
            <person name="Mayer K.F.X."/>
            <person name="Goodstein D."/>
            <person name="Casacuberta J.M."/>
            <person name="Vandepoele K."/>
            <person name="Reski R."/>
            <person name="Cuming A.C."/>
            <person name="Tuskan G.A."/>
            <person name="Maumus F."/>
            <person name="Salse J."/>
            <person name="Schmutz J."/>
            <person name="Rensing S.A."/>
        </authorList>
    </citation>
    <scope>NUCLEOTIDE SEQUENCE [LARGE SCALE GENOMIC DNA]</scope>
    <source>
        <strain evidence="4 5">cv. Gransden 2004</strain>
    </source>
</reference>
<dbReference type="SMART" id="SM01100">
    <property type="entry name" value="CRAL_TRIO_N"/>
    <property type="match status" value="1"/>
</dbReference>
<dbReference type="PANTHER" id="PTHR46277">
    <property type="entry name" value="OS03G0850700 PROTEIN"/>
    <property type="match status" value="1"/>
</dbReference>
<feature type="compositionally biased region" description="Polar residues" evidence="1">
    <location>
        <begin position="194"/>
        <end position="205"/>
    </location>
</feature>
<reference evidence="3 5" key="1">
    <citation type="journal article" date="2008" name="Science">
        <title>The Physcomitrella genome reveals evolutionary insights into the conquest of land by plants.</title>
        <authorList>
            <person name="Rensing S."/>
            <person name="Lang D."/>
            <person name="Zimmer A."/>
            <person name="Terry A."/>
            <person name="Salamov A."/>
            <person name="Shapiro H."/>
            <person name="Nishiyama T."/>
            <person name="Perroud P.-F."/>
            <person name="Lindquist E."/>
            <person name="Kamisugi Y."/>
            <person name="Tanahashi T."/>
            <person name="Sakakibara K."/>
            <person name="Fujita T."/>
            <person name="Oishi K."/>
            <person name="Shin-I T."/>
            <person name="Kuroki Y."/>
            <person name="Toyoda A."/>
            <person name="Suzuki Y."/>
            <person name="Hashimoto A."/>
            <person name="Yamaguchi K."/>
            <person name="Sugano A."/>
            <person name="Kohara Y."/>
            <person name="Fujiyama A."/>
            <person name="Anterola A."/>
            <person name="Aoki S."/>
            <person name="Ashton N."/>
            <person name="Barbazuk W.B."/>
            <person name="Barker E."/>
            <person name="Bennetzen J."/>
            <person name="Bezanilla M."/>
            <person name="Blankenship R."/>
            <person name="Cho S.H."/>
            <person name="Dutcher S."/>
            <person name="Estelle M."/>
            <person name="Fawcett J.A."/>
            <person name="Gundlach H."/>
            <person name="Hanada K."/>
            <person name="Heyl A."/>
            <person name="Hicks K.A."/>
            <person name="Hugh J."/>
            <person name="Lohr M."/>
            <person name="Mayer K."/>
            <person name="Melkozernov A."/>
            <person name="Murata T."/>
            <person name="Nelson D."/>
            <person name="Pils B."/>
            <person name="Prigge M."/>
            <person name="Reiss B."/>
            <person name="Renner T."/>
            <person name="Rombauts S."/>
            <person name="Rushton P."/>
            <person name="Sanderfoot A."/>
            <person name="Schween G."/>
            <person name="Shiu S.-H."/>
            <person name="Stueber K."/>
            <person name="Theodoulou F.L."/>
            <person name="Tu H."/>
            <person name="Van de Peer Y."/>
            <person name="Verrier P.J."/>
            <person name="Waters E."/>
            <person name="Wood A."/>
            <person name="Yang L."/>
            <person name="Cove D."/>
            <person name="Cuming A."/>
            <person name="Hasebe M."/>
            <person name="Lucas S."/>
            <person name="Mishler D.B."/>
            <person name="Reski R."/>
            <person name="Grigoriev I."/>
            <person name="Quatrano R.S."/>
            <person name="Boore J.L."/>
        </authorList>
    </citation>
    <scope>NUCLEOTIDE SEQUENCE [LARGE SCALE GENOMIC DNA]</scope>
    <source>
        <strain evidence="4 5">cv. Gransden 2004</strain>
    </source>
</reference>
<dbReference type="InterPro" id="IPR011074">
    <property type="entry name" value="CRAL/TRIO_N_dom"/>
</dbReference>
<dbReference type="PROSITE" id="PS50191">
    <property type="entry name" value="CRAL_TRIO"/>
    <property type="match status" value="1"/>
</dbReference>
<dbReference type="EnsemblPlants" id="Pp3c7_7820V3.2">
    <property type="protein sequence ID" value="Pp3c7_7820V3.2"/>
    <property type="gene ID" value="Pp3c7_7820"/>
</dbReference>
<dbReference type="SUPFAM" id="SSF46938">
    <property type="entry name" value="CRAL/TRIO N-terminal domain"/>
    <property type="match status" value="1"/>
</dbReference>
<dbReference type="InterPro" id="IPR001251">
    <property type="entry name" value="CRAL-TRIO_dom"/>
</dbReference>
<protein>
    <recommendedName>
        <fullName evidence="2">CRAL-TRIO domain-containing protein</fullName>
    </recommendedName>
</protein>
<dbReference type="SUPFAM" id="SSF52087">
    <property type="entry name" value="CRAL/TRIO domain"/>
    <property type="match status" value="1"/>
</dbReference>
<dbReference type="GeneID" id="112284906"/>
<dbReference type="SMART" id="SM00516">
    <property type="entry name" value="SEC14"/>
    <property type="match status" value="1"/>
</dbReference>
<dbReference type="Gramene" id="Pp3c7_7820V3.1">
    <property type="protein sequence ID" value="Pp3c7_7820V3.1"/>
    <property type="gene ID" value="Pp3c7_7820"/>
</dbReference>
<feature type="region of interest" description="Disordered" evidence="1">
    <location>
        <begin position="233"/>
        <end position="363"/>
    </location>
</feature>
<evidence type="ECO:0000259" key="2">
    <source>
        <dbReference type="PROSITE" id="PS50191"/>
    </source>
</evidence>
<sequence length="718" mass="77831">MQGDGSQAVATATPAAEITEHEVGTELRDGSSVQAAATVPELPPPPSKVSGVPEDESQDAVPSSQSPAHAIPVVKGHLAKQISNNEFVDAPTDLEMAATVNGPTNGKDAELPRVDNQQEEHRGPTEFVDASSVLETPTAIDGPANDKKVEHSNFESQQEGQVNTPELVNALTVSETPAAVDGPANVKEVELPNAESQQGGQSSTAELVDAPSVSEAPTAVFVSASEKDVELSITKSQQGQVNTPELVNSPTVVETLASVSEPVKDKETENVTTPVETTDEPAEYKETELATPVGNPEPEESPPLKPVAGSAVFSEEQDQDALTTEVVQKSLESSSSTKEMTSSVGETSQAHNPSQPEVPALTKTVAEVIAAPILATEGNSEIYESSQVKSDEEAITKLNEDVVALQKEDFTRKSLPEPSVVPANGSLDAVLKNADDAKPTLEDSNQGVVGTQITEESAKEIVEKQETVAGKVDELKVLEEMRAKIAEVDPKSKDTDEATLRRFLRARSWKLSKAVKMFVDHQKWRRSFLPLGYIPQEEIKNELDAEKVFLQGSDIKGRPIVVLMAAKHEASKRNFDEFKRFCVFSFDTLVGSMKPGNETFTVILDLKGLAFKNVDVRGWISIFDFLQAYYPERLGRLFIIHVPKVFWGAWKLVYPFIDKVTREKIAFVEDKQLESRLRDEIEQDQIPDIYGGALALVPIQKVAGAHQPPKAADHVQTS</sequence>
<dbReference type="InterPro" id="IPR036273">
    <property type="entry name" value="CRAL/TRIO_N_dom_sf"/>
</dbReference>
<dbReference type="PaxDb" id="3218-PP1S42_152V6.1"/>
<evidence type="ECO:0000313" key="3">
    <source>
        <dbReference type="EMBL" id="PNR50919.1"/>
    </source>
</evidence>
<dbReference type="Gramene" id="Pp3c7_7820V3.2">
    <property type="protein sequence ID" value="Pp3c7_7820V3.2"/>
    <property type="gene ID" value="Pp3c7_7820"/>
</dbReference>
<reference evidence="4" key="3">
    <citation type="submission" date="2020-12" db="UniProtKB">
        <authorList>
            <consortium name="EnsemblPlants"/>
        </authorList>
    </citation>
    <scope>IDENTIFICATION</scope>
</reference>
<proteinExistence type="predicted"/>
<evidence type="ECO:0000313" key="4">
    <source>
        <dbReference type="EnsemblPlants" id="Pp3c7_7820V3.1"/>
    </source>
</evidence>
<dbReference type="Pfam" id="PF00650">
    <property type="entry name" value="CRAL_TRIO"/>
    <property type="match status" value="1"/>
</dbReference>
<feature type="region of interest" description="Disordered" evidence="1">
    <location>
        <begin position="192"/>
        <end position="211"/>
    </location>
</feature>